<protein>
    <submittedName>
        <fullName evidence="2">Uncharacterized protein</fullName>
    </submittedName>
</protein>
<reference evidence="2" key="1">
    <citation type="submission" date="2016-10" db="EMBL/GenBank/DDBJ databases">
        <authorList>
            <person name="Benchimol M."/>
            <person name="Almeida L.G."/>
            <person name="Vasconcelos A.T."/>
            <person name="Perreira-Neves A."/>
            <person name="Rosa I.A."/>
            <person name="Tasca T."/>
            <person name="Bogo M.R."/>
            <person name="de Souza W."/>
        </authorList>
    </citation>
    <scope>NUCLEOTIDE SEQUENCE [LARGE SCALE GENOMIC DNA]</scope>
    <source>
        <strain evidence="2">K</strain>
    </source>
</reference>
<name>A0A1J4K707_9EUKA</name>
<dbReference type="Proteomes" id="UP000179807">
    <property type="component" value="Unassembled WGS sequence"/>
</dbReference>
<sequence>MNENQTMNEDKCNVQIVKFENPSSEYECCSSTKNRRTEPAKQFSFHPNLETISIQDNLAQTRDYQKKGNSGKKTNTNQKRKQDEKISKPKQNQTSKQLQYQNNQQQRKSENLFSNSHKSFQRSNDDFKDQPDLISNSPNSHLQKFESHHEIMTPDMIKVPEVTFFMRHTATNIEGNSHSHQRTKLHSQKMHLSSQSNDVNNSTNYSGYCPPIELFVDGKFVE</sequence>
<proteinExistence type="predicted"/>
<feature type="region of interest" description="Disordered" evidence="1">
    <location>
        <begin position="64"/>
        <end position="140"/>
    </location>
</feature>
<feature type="compositionally biased region" description="Low complexity" evidence="1">
    <location>
        <begin position="67"/>
        <end position="77"/>
    </location>
</feature>
<evidence type="ECO:0000313" key="3">
    <source>
        <dbReference type="Proteomes" id="UP000179807"/>
    </source>
</evidence>
<gene>
    <name evidence="2" type="ORF">TRFO_24669</name>
</gene>
<dbReference type="GeneID" id="94838592"/>
<organism evidence="2 3">
    <name type="scientific">Tritrichomonas foetus</name>
    <dbReference type="NCBI Taxonomy" id="1144522"/>
    <lineage>
        <taxon>Eukaryota</taxon>
        <taxon>Metamonada</taxon>
        <taxon>Parabasalia</taxon>
        <taxon>Tritrichomonadida</taxon>
        <taxon>Tritrichomonadidae</taxon>
        <taxon>Tritrichomonas</taxon>
    </lineage>
</organism>
<dbReference type="EMBL" id="MLAK01000703">
    <property type="protein sequence ID" value="OHT07257.1"/>
    <property type="molecule type" value="Genomic_DNA"/>
</dbReference>
<dbReference type="VEuPathDB" id="TrichDB:TRFO_24669"/>
<feature type="compositionally biased region" description="Low complexity" evidence="1">
    <location>
        <begin position="97"/>
        <end position="106"/>
    </location>
</feature>
<accession>A0A1J4K707</accession>
<comment type="caution">
    <text evidence="2">The sequence shown here is derived from an EMBL/GenBank/DDBJ whole genome shotgun (WGS) entry which is preliminary data.</text>
</comment>
<feature type="region of interest" description="Disordered" evidence="1">
    <location>
        <begin position="23"/>
        <end position="47"/>
    </location>
</feature>
<keyword evidence="3" id="KW-1185">Reference proteome</keyword>
<evidence type="ECO:0000256" key="1">
    <source>
        <dbReference type="SAM" id="MobiDB-lite"/>
    </source>
</evidence>
<dbReference type="RefSeq" id="XP_068360393.1">
    <property type="nucleotide sequence ID" value="XM_068503888.1"/>
</dbReference>
<evidence type="ECO:0000313" key="2">
    <source>
        <dbReference type="EMBL" id="OHT07257.1"/>
    </source>
</evidence>
<dbReference type="AlphaFoldDB" id="A0A1J4K707"/>
<feature type="compositionally biased region" description="Polar residues" evidence="1">
    <location>
        <begin position="111"/>
        <end position="122"/>
    </location>
</feature>
<feature type="compositionally biased region" description="Polar residues" evidence="1">
    <location>
        <begin position="23"/>
        <end position="32"/>
    </location>
</feature>